<organism evidence="1 2">
    <name type="scientific">Hibiscus sabdariffa</name>
    <name type="common">roselle</name>
    <dbReference type="NCBI Taxonomy" id="183260"/>
    <lineage>
        <taxon>Eukaryota</taxon>
        <taxon>Viridiplantae</taxon>
        <taxon>Streptophyta</taxon>
        <taxon>Embryophyta</taxon>
        <taxon>Tracheophyta</taxon>
        <taxon>Spermatophyta</taxon>
        <taxon>Magnoliopsida</taxon>
        <taxon>eudicotyledons</taxon>
        <taxon>Gunneridae</taxon>
        <taxon>Pentapetalae</taxon>
        <taxon>rosids</taxon>
        <taxon>malvids</taxon>
        <taxon>Malvales</taxon>
        <taxon>Malvaceae</taxon>
        <taxon>Malvoideae</taxon>
        <taxon>Hibiscus</taxon>
    </lineage>
</organism>
<keyword evidence="2" id="KW-1185">Reference proteome</keyword>
<comment type="caution">
    <text evidence="1">The sequence shown here is derived from an EMBL/GenBank/DDBJ whole genome shotgun (WGS) entry which is preliminary data.</text>
</comment>
<evidence type="ECO:0000313" key="2">
    <source>
        <dbReference type="Proteomes" id="UP001472677"/>
    </source>
</evidence>
<proteinExistence type="predicted"/>
<name>A0ABR2EYT8_9ROSI</name>
<evidence type="ECO:0000313" key="1">
    <source>
        <dbReference type="EMBL" id="KAK8567869.1"/>
    </source>
</evidence>
<dbReference type="Proteomes" id="UP001472677">
    <property type="component" value="Unassembled WGS sequence"/>
</dbReference>
<protein>
    <submittedName>
        <fullName evidence="1">Uncharacterized protein</fullName>
    </submittedName>
</protein>
<dbReference type="EMBL" id="JBBPBM010000009">
    <property type="protein sequence ID" value="KAK8567869.1"/>
    <property type="molecule type" value="Genomic_DNA"/>
</dbReference>
<reference evidence="1 2" key="1">
    <citation type="journal article" date="2024" name="G3 (Bethesda)">
        <title>Genome assembly of Hibiscus sabdariffa L. provides insights into metabolisms of medicinal natural products.</title>
        <authorList>
            <person name="Kim T."/>
        </authorList>
    </citation>
    <scope>NUCLEOTIDE SEQUENCE [LARGE SCALE GENOMIC DNA]</scope>
    <source>
        <strain evidence="1">TK-2024</strain>
        <tissue evidence="1">Old leaves</tissue>
    </source>
</reference>
<accession>A0ABR2EYT8</accession>
<sequence>MLDFVVFKLLAKANQSEQTKECMLYMLPDFDVLIFIKRRERLKADDDKVTAEAEPCGAIERQGDVVLITAEEFVCGHRPGLVSEGGSVRNQGFVSKGVTGNKD</sequence>
<gene>
    <name evidence="1" type="ORF">V6N12_006439</name>
</gene>